<proteinExistence type="predicted"/>
<feature type="signal peptide" evidence="1">
    <location>
        <begin position="1"/>
        <end position="22"/>
    </location>
</feature>
<gene>
    <name evidence="2" type="ORF">AV926_15960</name>
    <name evidence="3" type="ORF">SAMN04488018_107138</name>
</gene>
<organism evidence="2 4">
    <name type="scientific">Myroides marinus</name>
    <dbReference type="NCBI Taxonomy" id="703342"/>
    <lineage>
        <taxon>Bacteria</taxon>
        <taxon>Pseudomonadati</taxon>
        <taxon>Bacteroidota</taxon>
        <taxon>Flavobacteriia</taxon>
        <taxon>Flavobacteriales</taxon>
        <taxon>Flavobacteriaceae</taxon>
        <taxon>Myroides</taxon>
    </lineage>
</organism>
<sequence>MKKIIAFSVSLLSILSVSMLQSCSSTDDSNNLPKSQNVGINEVNLDKKWLTTFYAFTPSVSQASKTAYQLSSVEVDLNNGNYTMYDRYSEKKDKGTYSLDKNILTLVSTENQETLRLKIDKLTPNEIYLTAIGHKDLLSIELISIK</sequence>
<evidence type="ECO:0000313" key="2">
    <source>
        <dbReference type="EMBL" id="KZE76301.1"/>
    </source>
</evidence>
<name>A0A163WFZ1_9FLAO</name>
<dbReference type="PROSITE" id="PS51257">
    <property type="entry name" value="PROKAR_LIPOPROTEIN"/>
    <property type="match status" value="1"/>
</dbReference>
<evidence type="ECO:0000313" key="3">
    <source>
        <dbReference type="EMBL" id="SEI94895.1"/>
    </source>
</evidence>
<evidence type="ECO:0000313" key="4">
    <source>
        <dbReference type="Proteomes" id="UP000076630"/>
    </source>
</evidence>
<dbReference type="Proteomes" id="UP000183077">
    <property type="component" value="Unassembled WGS sequence"/>
</dbReference>
<keyword evidence="1" id="KW-0732">Signal</keyword>
<evidence type="ECO:0000256" key="1">
    <source>
        <dbReference type="SAM" id="SignalP"/>
    </source>
</evidence>
<dbReference type="OrthoDB" id="1454122at2"/>
<evidence type="ECO:0000313" key="5">
    <source>
        <dbReference type="Proteomes" id="UP000183077"/>
    </source>
</evidence>
<protein>
    <recommendedName>
        <fullName evidence="6">Lipocalin-like domain-containing protein</fullName>
    </recommendedName>
</protein>
<feature type="chain" id="PRO_5015051785" description="Lipocalin-like domain-containing protein" evidence="1">
    <location>
        <begin position="23"/>
        <end position="146"/>
    </location>
</feature>
<evidence type="ECO:0008006" key="6">
    <source>
        <dbReference type="Google" id="ProtNLM"/>
    </source>
</evidence>
<reference evidence="3 5" key="2">
    <citation type="submission" date="2016-10" db="EMBL/GenBank/DDBJ databases">
        <authorList>
            <person name="de Groot N.N."/>
        </authorList>
    </citation>
    <scope>NUCLEOTIDE SEQUENCE [LARGE SCALE GENOMIC DNA]</scope>
    <source>
        <strain evidence="3 5">DSM 23048</strain>
    </source>
</reference>
<dbReference type="EMBL" id="FNYS01000007">
    <property type="protein sequence ID" value="SEI94895.1"/>
    <property type="molecule type" value="Genomic_DNA"/>
</dbReference>
<dbReference type="EMBL" id="LQNU01000077">
    <property type="protein sequence ID" value="KZE76301.1"/>
    <property type="molecule type" value="Genomic_DNA"/>
</dbReference>
<dbReference type="GeneID" id="82257121"/>
<keyword evidence="4" id="KW-1185">Reference proteome</keyword>
<reference evidence="2 4" key="1">
    <citation type="submission" date="2016-01" db="EMBL/GenBank/DDBJ databases">
        <title>Whole genome sequencing of Myroides marinus L41.</title>
        <authorList>
            <person name="Hong K.W."/>
        </authorList>
    </citation>
    <scope>NUCLEOTIDE SEQUENCE [LARGE SCALE GENOMIC DNA]</scope>
    <source>
        <strain evidence="2 4">L41</strain>
    </source>
</reference>
<dbReference type="Proteomes" id="UP000076630">
    <property type="component" value="Unassembled WGS sequence"/>
</dbReference>
<dbReference type="AlphaFoldDB" id="A0A163WFZ1"/>
<accession>A0A163WFZ1</accession>
<dbReference type="RefSeq" id="WP_038986850.1">
    <property type="nucleotide sequence ID" value="NZ_FNYS01000007.1"/>
</dbReference>